<keyword evidence="3" id="KW-1185">Reference proteome</keyword>
<gene>
    <name evidence="2" type="ORF">HF682_00190</name>
</gene>
<name>A0A847RQS0_9NEIS</name>
<protein>
    <submittedName>
        <fullName evidence="2">Uncharacterized protein</fullName>
    </submittedName>
</protein>
<comment type="caution">
    <text evidence="2">The sequence shown here is derived from an EMBL/GenBank/DDBJ whole genome shotgun (WGS) entry which is preliminary data.</text>
</comment>
<dbReference type="AlphaFoldDB" id="A0A847RQS0"/>
<feature type="region of interest" description="Disordered" evidence="1">
    <location>
        <begin position="58"/>
        <end position="79"/>
    </location>
</feature>
<evidence type="ECO:0000256" key="1">
    <source>
        <dbReference type="SAM" id="MobiDB-lite"/>
    </source>
</evidence>
<evidence type="ECO:0000313" key="3">
    <source>
        <dbReference type="Proteomes" id="UP000587991"/>
    </source>
</evidence>
<reference evidence="2 3" key="1">
    <citation type="submission" date="2020-04" db="EMBL/GenBank/DDBJ databases">
        <title>Draft genome of Leeia sp. IMCC25680.</title>
        <authorList>
            <person name="Song J."/>
            <person name="Cho J.-C."/>
        </authorList>
    </citation>
    <scope>NUCLEOTIDE SEQUENCE [LARGE SCALE GENOMIC DNA]</scope>
    <source>
        <strain evidence="2 3">IMCC25680</strain>
    </source>
</reference>
<organism evidence="2 3">
    <name type="scientific">Leeia aquatica</name>
    <dbReference type="NCBI Taxonomy" id="2725557"/>
    <lineage>
        <taxon>Bacteria</taxon>
        <taxon>Pseudomonadati</taxon>
        <taxon>Pseudomonadota</taxon>
        <taxon>Betaproteobacteria</taxon>
        <taxon>Neisseriales</taxon>
        <taxon>Leeiaceae</taxon>
        <taxon>Leeia</taxon>
    </lineage>
</organism>
<dbReference type="Proteomes" id="UP000587991">
    <property type="component" value="Unassembled WGS sequence"/>
</dbReference>
<sequence length="79" mass="8470">MKTSKYRYSGPSSGVTLQDGETGYEVMLHPGTEVELPEAHEYTRTLLALNYLTPVPEAVRPGKSAARGTAADESTEKGA</sequence>
<evidence type="ECO:0000313" key="2">
    <source>
        <dbReference type="EMBL" id="NLR73580.1"/>
    </source>
</evidence>
<dbReference type="RefSeq" id="WP_168875250.1">
    <property type="nucleotide sequence ID" value="NZ_JABAIM010000001.1"/>
</dbReference>
<accession>A0A847RQS0</accession>
<dbReference type="EMBL" id="JABAIM010000001">
    <property type="protein sequence ID" value="NLR73580.1"/>
    <property type="molecule type" value="Genomic_DNA"/>
</dbReference>
<proteinExistence type="predicted"/>